<dbReference type="GO" id="GO:0046856">
    <property type="term" value="P:phosphatidylinositol dephosphorylation"/>
    <property type="evidence" value="ECO:0007669"/>
    <property type="project" value="InterPro"/>
</dbReference>
<name>A0A814ACL9_ADIRI</name>
<feature type="region of interest" description="Disordered" evidence="1">
    <location>
        <begin position="1"/>
        <end position="20"/>
    </location>
</feature>
<dbReference type="Proteomes" id="UP000663828">
    <property type="component" value="Unassembled WGS sequence"/>
</dbReference>
<feature type="compositionally biased region" description="Polar residues" evidence="1">
    <location>
        <begin position="42"/>
        <end position="53"/>
    </location>
</feature>
<dbReference type="Gene3D" id="3.60.10.10">
    <property type="entry name" value="Endonuclease/exonuclease/phosphatase"/>
    <property type="match status" value="1"/>
</dbReference>
<comment type="caution">
    <text evidence="3">The sequence shown here is derived from an EMBL/GenBank/DDBJ whole genome shotgun (WGS) entry which is preliminary data.</text>
</comment>
<dbReference type="PANTHER" id="PTHR47039">
    <property type="entry name" value="INOSITOL POLYPHOSPHATE 5-PHOSPHATASE E"/>
    <property type="match status" value="1"/>
</dbReference>
<dbReference type="InterPro" id="IPR053321">
    <property type="entry name" value="IPP-5-Phosphatase_Type_IV"/>
</dbReference>
<dbReference type="GO" id="GO:0016791">
    <property type="term" value="F:phosphatase activity"/>
    <property type="evidence" value="ECO:0007669"/>
    <property type="project" value="InterPro"/>
</dbReference>
<evidence type="ECO:0000256" key="1">
    <source>
        <dbReference type="SAM" id="MobiDB-lite"/>
    </source>
</evidence>
<evidence type="ECO:0000313" key="3">
    <source>
        <dbReference type="EMBL" id="CAF0910780.1"/>
    </source>
</evidence>
<gene>
    <name evidence="3" type="ORF">XAT740_LOCUS8524</name>
</gene>
<reference evidence="3" key="1">
    <citation type="submission" date="2021-02" db="EMBL/GenBank/DDBJ databases">
        <authorList>
            <person name="Nowell W R."/>
        </authorList>
    </citation>
    <scope>NUCLEOTIDE SEQUENCE</scope>
</reference>
<dbReference type="SMART" id="SM00128">
    <property type="entry name" value="IPPc"/>
    <property type="match status" value="1"/>
</dbReference>
<dbReference type="AlphaFoldDB" id="A0A814ACL9"/>
<feature type="domain" description="Inositol polyphosphate-related phosphatase" evidence="2">
    <location>
        <begin position="111"/>
        <end position="455"/>
    </location>
</feature>
<dbReference type="Pfam" id="PF22669">
    <property type="entry name" value="Exo_endo_phos2"/>
    <property type="match status" value="1"/>
</dbReference>
<sequence>MTNHGEHSLPTTPESSVDDPGIAIEAQTNDTLTALMNTNPLYETKLQDTSTDESQQRPRRRSSVSIIQALVNTSHLLSTNDARRRNFLVGSARQSPESTANDINTYFSDGRALTVMMVTWNTGEASKIYEQNYTPTARETAQPKERMLDDMSDILLPTFIDYVSDLIIVGTQEMSVSKKRIDWEILLQEVIGPTHVLFHSIHFGTLSLCIFIRRDLIWFCTEPEEDIIKFRAVGPVRTKGSLVITFNLFGSSFMFINSHFEAGHGAEGCMNRRSNFYNTTTKLSIPHEFIQRTIMPAKRITSLVVPNVSQKLETSSSIESSTSIDITKSCDFVFWVGDMNFRINMTHQEVLDHCKEKLYHAVLEKDEFCQARKNDELYTNFKEATIDFPPTYKYDLRCDDSYAKHRTPSYTDRILYRDKPASPIECTQYKSVDGVKHSDHKPVLAHFRIKLKPGLHTGNLSYGKFNHEVYKRGCKQRERHHSLGVGLHLNGKRRTAMPRSSVCVLQ</sequence>
<dbReference type="EMBL" id="CAJNOR010000425">
    <property type="protein sequence ID" value="CAF0910780.1"/>
    <property type="molecule type" value="Genomic_DNA"/>
</dbReference>
<keyword evidence="4" id="KW-1185">Reference proteome</keyword>
<accession>A0A814ACL9</accession>
<proteinExistence type="predicted"/>
<feature type="region of interest" description="Disordered" evidence="1">
    <location>
        <begin position="42"/>
        <end position="63"/>
    </location>
</feature>
<dbReference type="InterPro" id="IPR036691">
    <property type="entry name" value="Endo/exonu/phosph_ase_sf"/>
</dbReference>
<dbReference type="PANTHER" id="PTHR47039:SF1">
    <property type="entry name" value="INOSITOL POLYPHOSPHATE 5-PHOSPHATASE E"/>
    <property type="match status" value="1"/>
</dbReference>
<protein>
    <recommendedName>
        <fullName evidence="2">Inositol polyphosphate-related phosphatase domain-containing protein</fullName>
    </recommendedName>
</protein>
<dbReference type="SUPFAM" id="SSF56219">
    <property type="entry name" value="DNase I-like"/>
    <property type="match status" value="1"/>
</dbReference>
<organism evidence="3 4">
    <name type="scientific">Adineta ricciae</name>
    <name type="common">Rotifer</name>
    <dbReference type="NCBI Taxonomy" id="249248"/>
    <lineage>
        <taxon>Eukaryota</taxon>
        <taxon>Metazoa</taxon>
        <taxon>Spiralia</taxon>
        <taxon>Gnathifera</taxon>
        <taxon>Rotifera</taxon>
        <taxon>Eurotatoria</taxon>
        <taxon>Bdelloidea</taxon>
        <taxon>Adinetida</taxon>
        <taxon>Adinetidae</taxon>
        <taxon>Adineta</taxon>
    </lineage>
</organism>
<dbReference type="InterPro" id="IPR000300">
    <property type="entry name" value="IPPc"/>
</dbReference>
<evidence type="ECO:0000259" key="2">
    <source>
        <dbReference type="SMART" id="SM00128"/>
    </source>
</evidence>
<evidence type="ECO:0000313" key="4">
    <source>
        <dbReference type="Proteomes" id="UP000663828"/>
    </source>
</evidence>